<dbReference type="Proteomes" id="UP000580474">
    <property type="component" value="Unassembled WGS sequence"/>
</dbReference>
<feature type="transmembrane region" description="Helical" evidence="1">
    <location>
        <begin position="73"/>
        <end position="96"/>
    </location>
</feature>
<sequence>MISARGRAMVLPAATVLIGGAGLAAVWFADPTSDAGFPLPPCPVKWLFGLDCPGCGCARMIYSLLHADLLPALQYNALALLFIPFFAWSWTGWALGRWRGREVRTWENWRWSPLAALVLLGIWSVVRNLPFAPFTSLYV</sequence>
<name>A0A840NCJ8_9PSEU</name>
<proteinExistence type="predicted"/>
<dbReference type="RefSeq" id="WP_184477719.1">
    <property type="nucleotide sequence ID" value="NZ_JACHIV010000001.1"/>
</dbReference>
<accession>A0A840NCJ8</accession>
<comment type="caution">
    <text evidence="2">The sequence shown here is derived from an EMBL/GenBank/DDBJ whole genome shotgun (WGS) entry which is preliminary data.</text>
</comment>
<keyword evidence="1" id="KW-0812">Transmembrane</keyword>
<dbReference type="InterPro" id="IPR021215">
    <property type="entry name" value="DUF2752"/>
</dbReference>
<reference evidence="2 3" key="1">
    <citation type="submission" date="2020-08" db="EMBL/GenBank/DDBJ databases">
        <title>Sequencing the genomes of 1000 actinobacteria strains.</title>
        <authorList>
            <person name="Klenk H.-P."/>
        </authorList>
    </citation>
    <scope>NUCLEOTIDE SEQUENCE [LARGE SCALE GENOMIC DNA]</scope>
    <source>
        <strain evidence="2 3">DSM 45582</strain>
    </source>
</reference>
<dbReference type="Pfam" id="PF10825">
    <property type="entry name" value="DUF2752"/>
    <property type="match status" value="1"/>
</dbReference>
<organism evidence="2 3">
    <name type="scientific">Saccharopolyspora gloriosae</name>
    <dbReference type="NCBI Taxonomy" id="455344"/>
    <lineage>
        <taxon>Bacteria</taxon>
        <taxon>Bacillati</taxon>
        <taxon>Actinomycetota</taxon>
        <taxon>Actinomycetes</taxon>
        <taxon>Pseudonocardiales</taxon>
        <taxon>Pseudonocardiaceae</taxon>
        <taxon>Saccharopolyspora</taxon>
    </lineage>
</organism>
<feature type="transmembrane region" description="Helical" evidence="1">
    <location>
        <begin position="9"/>
        <end position="29"/>
    </location>
</feature>
<evidence type="ECO:0000313" key="2">
    <source>
        <dbReference type="EMBL" id="MBB5067938.1"/>
    </source>
</evidence>
<dbReference type="EMBL" id="JACHIV010000001">
    <property type="protein sequence ID" value="MBB5067938.1"/>
    <property type="molecule type" value="Genomic_DNA"/>
</dbReference>
<evidence type="ECO:0000256" key="1">
    <source>
        <dbReference type="SAM" id="Phobius"/>
    </source>
</evidence>
<keyword evidence="1" id="KW-1133">Transmembrane helix</keyword>
<gene>
    <name evidence="2" type="ORF">BJ969_001026</name>
</gene>
<protein>
    <recommendedName>
        <fullName evidence="4">DUF2752 domain-containing protein</fullName>
    </recommendedName>
</protein>
<dbReference type="AlphaFoldDB" id="A0A840NCJ8"/>
<evidence type="ECO:0000313" key="3">
    <source>
        <dbReference type="Proteomes" id="UP000580474"/>
    </source>
</evidence>
<keyword evidence="1" id="KW-0472">Membrane</keyword>
<feature type="transmembrane region" description="Helical" evidence="1">
    <location>
        <begin position="108"/>
        <end position="126"/>
    </location>
</feature>
<keyword evidence="3" id="KW-1185">Reference proteome</keyword>
<evidence type="ECO:0008006" key="4">
    <source>
        <dbReference type="Google" id="ProtNLM"/>
    </source>
</evidence>